<keyword evidence="3" id="KW-1185">Reference proteome</keyword>
<evidence type="ECO:0000313" key="3">
    <source>
        <dbReference type="Proteomes" id="UP000324222"/>
    </source>
</evidence>
<dbReference type="EMBL" id="VSRR010019310">
    <property type="protein sequence ID" value="MPC62114.1"/>
    <property type="molecule type" value="Genomic_DNA"/>
</dbReference>
<accession>A0A5B7GZU8</accession>
<dbReference type="Proteomes" id="UP000324222">
    <property type="component" value="Unassembled WGS sequence"/>
</dbReference>
<feature type="region of interest" description="Disordered" evidence="1">
    <location>
        <begin position="83"/>
        <end position="107"/>
    </location>
</feature>
<evidence type="ECO:0000256" key="1">
    <source>
        <dbReference type="SAM" id="MobiDB-lite"/>
    </source>
</evidence>
<reference evidence="2 3" key="1">
    <citation type="submission" date="2019-05" db="EMBL/GenBank/DDBJ databases">
        <title>Another draft genome of Portunus trituberculatus and its Hox gene families provides insights of decapod evolution.</title>
        <authorList>
            <person name="Jeong J.-H."/>
            <person name="Song I."/>
            <person name="Kim S."/>
            <person name="Choi T."/>
            <person name="Kim D."/>
            <person name="Ryu S."/>
            <person name="Kim W."/>
        </authorList>
    </citation>
    <scope>NUCLEOTIDE SEQUENCE [LARGE SCALE GENOMIC DNA]</scope>
    <source>
        <tissue evidence="2">Muscle</tissue>
    </source>
</reference>
<name>A0A5B7GZU8_PORTR</name>
<comment type="caution">
    <text evidence="2">The sequence shown here is derived from an EMBL/GenBank/DDBJ whole genome shotgun (WGS) entry which is preliminary data.</text>
</comment>
<protein>
    <submittedName>
        <fullName evidence="2">Uncharacterized protein</fullName>
    </submittedName>
</protein>
<dbReference type="OrthoDB" id="6379928at2759"/>
<gene>
    <name evidence="2" type="ORF">E2C01_056197</name>
</gene>
<organism evidence="2 3">
    <name type="scientific">Portunus trituberculatus</name>
    <name type="common">Swimming crab</name>
    <name type="synonym">Neptunus trituberculatus</name>
    <dbReference type="NCBI Taxonomy" id="210409"/>
    <lineage>
        <taxon>Eukaryota</taxon>
        <taxon>Metazoa</taxon>
        <taxon>Ecdysozoa</taxon>
        <taxon>Arthropoda</taxon>
        <taxon>Crustacea</taxon>
        <taxon>Multicrustacea</taxon>
        <taxon>Malacostraca</taxon>
        <taxon>Eumalacostraca</taxon>
        <taxon>Eucarida</taxon>
        <taxon>Decapoda</taxon>
        <taxon>Pleocyemata</taxon>
        <taxon>Brachyura</taxon>
        <taxon>Eubrachyura</taxon>
        <taxon>Portunoidea</taxon>
        <taxon>Portunidae</taxon>
        <taxon>Portuninae</taxon>
        <taxon>Portunus</taxon>
    </lineage>
</organism>
<sequence length="146" mass="16163">MREGEVADAAVRACEHQAVVSSNDREVDGDVGEASPALSPDAVDLEVCSSTKQTPEQVMKLEKWLMEHEDVFSRDAQDLGCMSLVHPPNTADSPPMKQPHSSVPLAKREEMRLPLDLATGRPPEEELPQMAHELEMPLQQRIEATR</sequence>
<proteinExistence type="predicted"/>
<dbReference type="AlphaFoldDB" id="A0A5B7GZU8"/>
<evidence type="ECO:0000313" key="2">
    <source>
        <dbReference type="EMBL" id="MPC62114.1"/>
    </source>
</evidence>